<gene>
    <name evidence="1" type="ORF">LCGC14_2598610</name>
</gene>
<dbReference type="AlphaFoldDB" id="A0A0F9D236"/>
<reference evidence="1" key="1">
    <citation type="journal article" date="2015" name="Nature">
        <title>Complex archaea that bridge the gap between prokaryotes and eukaryotes.</title>
        <authorList>
            <person name="Spang A."/>
            <person name="Saw J.H."/>
            <person name="Jorgensen S.L."/>
            <person name="Zaremba-Niedzwiedzka K."/>
            <person name="Martijn J."/>
            <person name="Lind A.E."/>
            <person name="van Eijk R."/>
            <person name="Schleper C."/>
            <person name="Guy L."/>
            <person name="Ettema T.J."/>
        </authorList>
    </citation>
    <scope>NUCLEOTIDE SEQUENCE</scope>
</reference>
<comment type="caution">
    <text evidence="1">The sequence shown here is derived from an EMBL/GenBank/DDBJ whole genome shotgun (WGS) entry which is preliminary data.</text>
</comment>
<organism evidence="1">
    <name type="scientific">marine sediment metagenome</name>
    <dbReference type="NCBI Taxonomy" id="412755"/>
    <lineage>
        <taxon>unclassified sequences</taxon>
        <taxon>metagenomes</taxon>
        <taxon>ecological metagenomes</taxon>
    </lineage>
</organism>
<evidence type="ECO:0000313" key="1">
    <source>
        <dbReference type="EMBL" id="KKL06178.1"/>
    </source>
</evidence>
<feature type="non-terminal residue" evidence="1">
    <location>
        <position position="1"/>
    </location>
</feature>
<accession>A0A0F9D236</accession>
<protein>
    <submittedName>
        <fullName evidence="1">Uncharacterized protein</fullName>
    </submittedName>
</protein>
<name>A0A0F9D236_9ZZZZ</name>
<dbReference type="EMBL" id="LAZR01043817">
    <property type="protein sequence ID" value="KKL06178.1"/>
    <property type="molecule type" value="Genomic_DNA"/>
</dbReference>
<sequence>LGGKKSNSIALRVKLGHYTTLSPAKSLGREGGLTECDIL</sequence>
<proteinExistence type="predicted"/>